<dbReference type="EMBL" id="SRLO01000001">
    <property type="protein sequence ID" value="TNN89572.1"/>
    <property type="molecule type" value="Genomic_DNA"/>
</dbReference>
<evidence type="ECO:0000313" key="2">
    <source>
        <dbReference type="EMBL" id="TNN89572.1"/>
    </source>
</evidence>
<reference evidence="2 3" key="1">
    <citation type="submission" date="2019-03" db="EMBL/GenBank/DDBJ databases">
        <title>First draft genome of Liparis tanakae, snailfish: a comprehensive survey of snailfish specific genes.</title>
        <authorList>
            <person name="Kim W."/>
            <person name="Song I."/>
            <person name="Jeong J.-H."/>
            <person name="Kim D."/>
            <person name="Kim S."/>
            <person name="Ryu S."/>
            <person name="Song J.Y."/>
            <person name="Lee S.K."/>
        </authorList>
    </citation>
    <scope>NUCLEOTIDE SEQUENCE [LARGE SCALE GENOMIC DNA]</scope>
    <source>
        <tissue evidence="2">Muscle</tissue>
    </source>
</reference>
<name>A0A4Z2JK01_9TELE</name>
<gene>
    <name evidence="2" type="ORF">EYF80_000175</name>
</gene>
<protein>
    <submittedName>
        <fullName evidence="2">Uncharacterized protein</fullName>
    </submittedName>
</protein>
<keyword evidence="3" id="KW-1185">Reference proteome</keyword>
<comment type="caution">
    <text evidence="2">The sequence shown here is derived from an EMBL/GenBank/DDBJ whole genome shotgun (WGS) entry which is preliminary data.</text>
</comment>
<dbReference type="AlphaFoldDB" id="A0A4Z2JK01"/>
<sequence length="92" mass="9872">MLAVNMTKAGEKETAESAEVLCDESPDDTKAMGVTTDTDAAVAGGALPAFLGATTTLLRRDETDYCFSRPRWQKGCTAIYPEKTLLPSLSLR</sequence>
<proteinExistence type="predicted"/>
<accession>A0A4Z2JK01</accession>
<dbReference type="Proteomes" id="UP000314294">
    <property type="component" value="Unassembled WGS sequence"/>
</dbReference>
<organism evidence="2 3">
    <name type="scientific">Liparis tanakae</name>
    <name type="common">Tanaka's snailfish</name>
    <dbReference type="NCBI Taxonomy" id="230148"/>
    <lineage>
        <taxon>Eukaryota</taxon>
        <taxon>Metazoa</taxon>
        <taxon>Chordata</taxon>
        <taxon>Craniata</taxon>
        <taxon>Vertebrata</taxon>
        <taxon>Euteleostomi</taxon>
        <taxon>Actinopterygii</taxon>
        <taxon>Neopterygii</taxon>
        <taxon>Teleostei</taxon>
        <taxon>Neoteleostei</taxon>
        <taxon>Acanthomorphata</taxon>
        <taxon>Eupercaria</taxon>
        <taxon>Perciformes</taxon>
        <taxon>Cottioidei</taxon>
        <taxon>Cottales</taxon>
        <taxon>Liparidae</taxon>
        <taxon>Liparis</taxon>
    </lineage>
</organism>
<feature type="region of interest" description="Disordered" evidence="1">
    <location>
        <begin position="1"/>
        <end position="30"/>
    </location>
</feature>
<evidence type="ECO:0000256" key="1">
    <source>
        <dbReference type="SAM" id="MobiDB-lite"/>
    </source>
</evidence>
<evidence type="ECO:0000313" key="3">
    <source>
        <dbReference type="Proteomes" id="UP000314294"/>
    </source>
</evidence>